<organism evidence="1 2">
    <name type="scientific">Smallanthus sonchifolius</name>
    <dbReference type="NCBI Taxonomy" id="185202"/>
    <lineage>
        <taxon>Eukaryota</taxon>
        <taxon>Viridiplantae</taxon>
        <taxon>Streptophyta</taxon>
        <taxon>Embryophyta</taxon>
        <taxon>Tracheophyta</taxon>
        <taxon>Spermatophyta</taxon>
        <taxon>Magnoliopsida</taxon>
        <taxon>eudicotyledons</taxon>
        <taxon>Gunneridae</taxon>
        <taxon>Pentapetalae</taxon>
        <taxon>asterids</taxon>
        <taxon>campanulids</taxon>
        <taxon>Asterales</taxon>
        <taxon>Asteraceae</taxon>
        <taxon>Asteroideae</taxon>
        <taxon>Heliantheae alliance</taxon>
        <taxon>Millerieae</taxon>
        <taxon>Smallanthus</taxon>
    </lineage>
</organism>
<accession>A0ACB9IYG2</accession>
<proteinExistence type="predicted"/>
<evidence type="ECO:0000313" key="2">
    <source>
        <dbReference type="Proteomes" id="UP001056120"/>
    </source>
</evidence>
<comment type="caution">
    <text evidence="1">The sequence shown here is derived from an EMBL/GenBank/DDBJ whole genome shotgun (WGS) entry which is preliminary data.</text>
</comment>
<evidence type="ECO:0000313" key="1">
    <source>
        <dbReference type="EMBL" id="KAI3812959.1"/>
    </source>
</evidence>
<keyword evidence="2" id="KW-1185">Reference proteome</keyword>
<dbReference type="Proteomes" id="UP001056120">
    <property type="component" value="Linkage Group LG06"/>
</dbReference>
<gene>
    <name evidence="1" type="ORF">L1987_17672</name>
</gene>
<reference evidence="2" key="1">
    <citation type="journal article" date="2022" name="Mol. Ecol. Resour.">
        <title>The genomes of chicory, endive, great burdock and yacon provide insights into Asteraceae palaeo-polyploidization history and plant inulin production.</title>
        <authorList>
            <person name="Fan W."/>
            <person name="Wang S."/>
            <person name="Wang H."/>
            <person name="Wang A."/>
            <person name="Jiang F."/>
            <person name="Liu H."/>
            <person name="Zhao H."/>
            <person name="Xu D."/>
            <person name="Zhang Y."/>
        </authorList>
    </citation>
    <scope>NUCLEOTIDE SEQUENCE [LARGE SCALE GENOMIC DNA]</scope>
    <source>
        <strain evidence="2">cv. Yunnan</strain>
    </source>
</reference>
<protein>
    <submittedName>
        <fullName evidence="1">Uncharacterized protein</fullName>
    </submittedName>
</protein>
<dbReference type="EMBL" id="CM042023">
    <property type="protein sequence ID" value="KAI3812959.1"/>
    <property type="molecule type" value="Genomic_DNA"/>
</dbReference>
<reference evidence="1 2" key="2">
    <citation type="journal article" date="2022" name="Mol. Ecol. Resour.">
        <title>The genomes of chicory, endive, great burdock and yacon provide insights into Asteraceae paleo-polyploidization history and plant inulin production.</title>
        <authorList>
            <person name="Fan W."/>
            <person name="Wang S."/>
            <person name="Wang H."/>
            <person name="Wang A."/>
            <person name="Jiang F."/>
            <person name="Liu H."/>
            <person name="Zhao H."/>
            <person name="Xu D."/>
            <person name="Zhang Y."/>
        </authorList>
    </citation>
    <scope>NUCLEOTIDE SEQUENCE [LARGE SCALE GENOMIC DNA]</scope>
    <source>
        <strain evidence="2">cv. Yunnan</strain>
        <tissue evidence="1">Leaves</tissue>
    </source>
</reference>
<sequence>MRTSNPSSSLKKSPLQFSIVFAKWQNSPILPKAHFGMRWRSKRNQNCWNEIEIAEESDECQGEIIVVEASSFAIPDDDVTTMETSDGEERQTMEA</sequence>
<name>A0ACB9IYG2_9ASTR</name>